<feature type="region of interest" description="Disordered" evidence="1">
    <location>
        <begin position="1"/>
        <end position="23"/>
    </location>
</feature>
<gene>
    <name evidence="2" type="ORF">BpHYR1_047889</name>
</gene>
<accession>A0A3M7T8P2</accession>
<name>A0A3M7T8P2_BRAPC</name>
<dbReference type="AlphaFoldDB" id="A0A3M7T8P2"/>
<keyword evidence="3" id="KW-1185">Reference proteome</keyword>
<sequence length="73" mass="8334">MALKTHGKANTAGTKGYEQSSSSQTIRYNKIARPISKLHPHVHFLILGDMCVFQQRSNGYREISFCTQNFLKF</sequence>
<feature type="compositionally biased region" description="Polar residues" evidence="1">
    <location>
        <begin position="11"/>
        <end position="23"/>
    </location>
</feature>
<proteinExistence type="predicted"/>
<dbReference type="Proteomes" id="UP000276133">
    <property type="component" value="Unassembled WGS sequence"/>
</dbReference>
<evidence type="ECO:0000313" key="2">
    <source>
        <dbReference type="EMBL" id="RNA44416.1"/>
    </source>
</evidence>
<organism evidence="2 3">
    <name type="scientific">Brachionus plicatilis</name>
    <name type="common">Marine rotifer</name>
    <name type="synonym">Brachionus muelleri</name>
    <dbReference type="NCBI Taxonomy" id="10195"/>
    <lineage>
        <taxon>Eukaryota</taxon>
        <taxon>Metazoa</taxon>
        <taxon>Spiralia</taxon>
        <taxon>Gnathifera</taxon>
        <taxon>Rotifera</taxon>
        <taxon>Eurotatoria</taxon>
        <taxon>Monogononta</taxon>
        <taxon>Pseudotrocha</taxon>
        <taxon>Ploima</taxon>
        <taxon>Brachionidae</taxon>
        <taxon>Brachionus</taxon>
    </lineage>
</organism>
<evidence type="ECO:0000313" key="3">
    <source>
        <dbReference type="Proteomes" id="UP000276133"/>
    </source>
</evidence>
<reference evidence="2 3" key="1">
    <citation type="journal article" date="2018" name="Sci. Rep.">
        <title>Genomic signatures of local adaptation to the degree of environmental predictability in rotifers.</title>
        <authorList>
            <person name="Franch-Gras L."/>
            <person name="Hahn C."/>
            <person name="Garcia-Roger E.M."/>
            <person name="Carmona M.J."/>
            <person name="Serra M."/>
            <person name="Gomez A."/>
        </authorList>
    </citation>
    <scope>NUCLEOTIDE SEQUENCE [LARGE SCALE GENOMIC DNA]</scope>
    <source>
        <strain evidence="2">HYR1</strain>
    </source>
</reference>
<evidence type="ECO:0000256" key="1">
    <source>
        <dbReference type="SAM" id="MobiDB-lite"/>
    </source>
</evidence>
<comment type="caution">
    <text evidence="2">The sequence shown here is derived from an EMBL/GenBank/DDBJ whole genome shotgun (WGS) entry which is preliminary data.</text>
</comment>
<dbReference type="EMBL" id="REGN01000111">
    <property type="protein sequence ID" value="RNA44416.1"/>
    <property type="molecule type" value="Genomic_DNA"/>
</dbReference>
<protein>
    <submittedName>
        <fullName evidence="2">Uncharacterized protein</fullName>
    </submittedName>
</protein>